<dbReference type="SUPFAM" id="SSF51735">
    <property type="entry name" value="NAD(P)-binding Rossmann-fold domains"/>
    <property type="match status" value="1"/>
</dbReference>
<dbReference type="PRINTS" id="PR00081">
    <property type="entry name" value="GDHRDH"/>
</dbReference>
<reference evidence="5 6" key="1">
    <citation type="journal article" date="2017" name="Gigascience">
        <title>Draft genome of the honey bee ectoparasitic mite, Tropilaelaps mercedesae, is shaped by the parasitic life history.</title>
        <authorList>
            <person name="Dong X."/>
            <person name="Armstrong S.D."/>
            <person name="Xia D."/>
            <person name="Makepeace B.L."/>
            <person name="Darby A.C."/>
            <person name="Kadowaki T."/>
        </authorList>
    </citation>
    <scope>NUCLEOTIDE SEQUENCE [LARGE SCALE GENOMIC DNA]</scope>
    <source>
        <strain evidence="5">Wuxi-XJTLU</strain>
    </source>
</reference>
<evidence type="ECO:0000256" key="3">
    <source>
        <dbReference type="ARBA" id="ARBA00023002"/>
    </source>
</evidence>
<dbReference type="CDD" id="cd05356">
    <property type="entry name" value="17beta-HSD1_like_SDR_c"/>
    <property type="match status" value="1"/>
</dbReference>
<organism evidence="5 6">
    <name type="scientific">Tropilaelaps mercedesae</name>
    <dbReference type="NCBI Taxonomy" id="418985"/>
    <lineage>
        <taxon>Eukaryota</taxon>
        <taxon>Metazoa</taxon>
        <taxon>Ecdysozoa</taxon>
        <taxon>Arthropoda</taxon>
        <taxon>Chelicerata</taxon>
        <taxon>Arachnida</taxon>
        <taxon>Acari</taxon>
        <taxon>Parasitiformes</taxon>
        <taxon>Mesostigmata</taxon>
        <taxon>Gamasina</taxon>
        <taxon>Dermanyssoidea</taxon>
        <taxon>Laelapidae</taxon>
        <taxon>Tropilaelaps</taxon>
    </lineage>
</organism>
<name>A0A1V9XWK4_9ACAR</name>
<dbReference type="EMBL" id="MNPL01003102">
    <property type="protein sequence ID" value="OQR77748.1"/>
    <property type="molecule type" value="Genomic_DNA"/>
</dbReference>
<protein>
    <submittedName>
        <fullName evidence="5">Estradiol 17-beta-dehydrogenase 12-B isoform 1</fullName>
    </submittedName>
</protein>
<dbReference type="Gene3D" id="3.40.50.720">
    <property type="entry name" value="NAD(P)-binding Rossmann-like Domain"/>
    <property type="match status" value="1"/>
</dbReference>
<dbReference type="FunCoup" id="A0A1V9XWK4">
    <property type="interactions" value="1066"/>
</dbReference>
<sequence length="341" mass="38097">MGVSEHCVSHNPDMLFMSRFIADLGLVFLALIGARLLQSVCRGVYHCFLGQLLGFNVNFKKYKGKWAVITGASDGIGRAYAEQLADKGLNIVLISRTLSKLEQVAAGIQQKFKVETKVLSVDFSSSDRGYYDAIKKLLADIEISVLVNNVGMSFPYPEYYTLVPDGDVLMDQLIQANCTAATRMMRIILPAMAERKTGVIINISSLSSMYPLPLLSVYAGTKAYLDFVSQAVNTEYKRFGIVVQCVKPAFVSTKMSKIRHASINVPTPDAYVKQALTTVGLEASTYGYVPHKIRGYFQEVAFNILPVYCMLALSLRMMARLRSLRYEKDQKEDPFKRSKFH</sequence>
<comment type="caution">
    <text evidence="5">The sequence shown here is derived from an EMBL/GenBank/DDBJ whole genome shotgun (WGS) entry which is preliminary data.</text>
</comment>
<keyword evidence="4" id="KW-1133">Transmembrane helix</keyword>
<feature type="transmembrane region" description="Helical" evidence="4">
    <location>
        <begin position="20"/>
        <end position="37"/>
    </location>
</feature>
<dbReference type="InterPro" id="IPR036291">
    <property type="entry name" value="NAD(P)-bd_dom_sf"/>
</dbReference>
<dbReference type="PIRSF" id="PIRSF000126">
    <property type="entry name" value="11-beta-HSD1"/>
    <property type="match status" value="1"/>
</dbReference>
<evidence type="ECO:0000313" key="6">
    <source>
        <dbReference type="Proteomes" id="UP000192247"/>
    </source>
</evidence>
<comment type="similarity">
    <text evidence="1">Belongs to the short-chain dehydrogenases/reductases (SDR) family.</text>
</comment>
<keyword evidence="3" id="KW-0560">Oxidoreductase</keyword>
<gene>
    <name evidence="5" type="ORF">BIW11_06870</name>
</gene>
<keyword evidence="4" id="KW-0812">Transmembrane</keyword>
<dbReference type="Pfam" id="PF00106">
    <property type="entry name" value="adh_short"/>
    <property type="match status" value="1"/>
</dbReference>
<dbReference type="FunFam" id="3.40.50.720:FF:000137">
    <property type="entry name" value="Hydroxysteroid (17-beta) dehydrogenase 3"/>
    <property type="match status" value="1"/>
</dbReference>
<dbReference type="PANTHER" id="PTHR43899:SF13">
    <property type="entry name" value="RH59310P"/>
    <property type="match status" value="1"/>
</dbReference>
<evidence type="ECO:0000256" key="4">
    <source>
        <dbReference type="SAM" id="Phobius"/>
    </source>
</evidence>
<accession>A0A1V9XWK4</accession>
<dbReference type="InterPro" id="IPR051019">
    <property type="entry name" value="VLCFA-Steroid_DH"/>
</dbReference>
<dbReference type="GO" id="GO:0016491">
    <property type="term" value="F:oxidoreductase activity"/>
    <property type="evidence" value="ECO:0007669"/>
    <property type="project" value="UniProtKB-KW"/>
</dbReference>
<dbReference type="AlphaFoldDB" id="A0A1V9XWK4"/>
<dbReference type="OrthoDB" id="5545019at2759"/>
<dbReference type="InParanoid" id="A0A1V9XWK4"/>
<dbReference type="PANTHER" id="PTHR43899">
    <property type="entry name" value="RH59310P"/>
    <property type="match status" value="1"/>
</dbReference>
<dbReference type="InterPro" id="IPR002347">
    <property type="entry name" value="SDR_fam"/>
</dbReference>
<feature type="transmembrane region" description="Helical" evidence="4">
    <location>
        <begin position="300"/>
        <end position="319"/>
    </location>
</feature>
<evidence type="ECO:0000256" key="1">
    <source>
        <dbReference type="ARBA" id="ARBA00006484"/>
    </source>
</evidence>
<evidence type="ECO:0000313" key="5">
    <source>
        <dbReference type="EMBL" id="OQR77748.1"/>
    </source>
</evidence>
<keyword evidence="2" id="KW-0521">NADP</keyword>
<dbReference type="STRING" id="418985.A0A1V9XWK4"/>
<dbReference type="GO" id="GO:0005783">
    <property type="term" value="C:endoplasmic reticulum"/>
    <property type="evidence" value="ECO:0007669"/>
    <property type="project" value="TreeGrafter"/>
</dbReference>
<keyword evidence="4" id="KW-0472">Membrane</keyword>
<proteinExistence type="inferred from homology"/>
<dbReference type="Proteomes" id="UP000192247">
    <property type="component" value="Unassembled WGS sequence"/>
</dbReference>
<keyword evidence="6" id="KW-1185">Reference proteome</keyword>
<evidence type="ECO:0000256" key="2">
    <source>
        <dbReference type="ARBA" id="ARBA00022857"/>
    </source>
</evidence>